<name>A0AA39S8J2_ACESA</name>
<accession>A0AA39S8J2</accession>
<dbReference type="EMBL" id="JAUESC010000382">
    <property type="protein sequence ID" value="KAK0587373.1"/>
    <property type="molecule type" value="Genomic_DNA"/>
</dbReference>
<gene>
    <name evidence="1" type="ORF">LWI29_021779</name>
</gene>
<organism evidence="1 2">
    <name type="scientific">Acer saccharum</name>
    <name type="common">Sugar maple</name>
    <dbReference type="NCBI Taxonomy" id="4024"/>
    <lineage>
        <taxon>Eukaryota</taxon>
        <taxon>Viridiplantae</taxon>
        <taxon>Streptophyta</taxon>
        <taxon>Embryophyta</taxon>
        <taxon>Tracheophyta</taxon>
        <taxon>Spermatophyta</taxon>
        <taxon>Magnoliopsida</taxon>
        <taxon>eudicotyledons</taxon>
        <taxon>Gunneridae</taxon>
        <taxon>Pentapetalae</taxon>
        <taxon>rosids</taxon>
        <taxon>malvids</taxon>
        <taxon>Sapindales</taxon>
        <taxon>Sapindaceae</taxon>
        <taxon>Hippocastanoideae</taxon>
        <taxon>Acereae</taxon>
        <taxon>Acer</taxon>
    </lineage>
</organism>
<keyword evidence="2" id="KW-1185">Reference proteome</keyword>
<sequence length="93" mass="10796">MKRKYRDDEMGTQSSLKKYLFHRRQEAERQRDLDCPVSWKPLPNAISSPSSIPKNHKDSTLGGPPYSLPFFFYSETLIVGYFSLWIAPSIRSV</sequence>
<protein>
    <submittedName>
        <fullName evidence="1">Uncharacterized protein</fullName>
    </submittedName>
</protein>
<dbReference type="Proteomes" id="UP001168877">
    <property type="component" value="Unassembled WGS sequence"/>
</dbReference>
<evidence type="ECO:0000313" key="1">
    <source>
        <dbReference type="EMBL" id="KAK0587373.1"/>
    </source>
</evidence>
<dbReference type="AlphaFoldDB" id="A0AA39S8J2"/>
<proteinExistence type="predicted"/>
<reference evidence="1" key="1">
    <citation type="journal article" date="2022" name="Plant J.">
        <title>Strategies of tolerance reflected in two North American maple genomes.</title>
        <authorList>
            <person name="McEvoy S.L."/>
            <person name="Sezen U.U."/>
            <person name="Trouern-Trend A."/>
            <person name="McMahon S.M."/>
            <person name="Schaberg P.G."/>
            <person name="Yang J."/>
            <person name="Wegrzyn J.L."/>
            <person name="Swenson N.G."/>
        </authorList>
    </citation>
    <scope>NUCLEOTIDE SEQUENCE</scope>
    <source>
        <strain evidence="1">NS2018</strain>
    </source>
</reference>
<reference evidence="1" key="2">
    <citation type="submission" date="2023-06" db="EMBL/GenBank/DDBJ databases">
        <authorList>
            <person name="Swenson N.G."/>
            <person name="Wegrzyn J.L."/>
            <person name="Mcevoy S.L."/>
        </authorList>
    </citation>
    <scope>NUCLEOTIDE SEQUENCE</scope>
    <source>
        <strain evidence="1">NS2018</strain>
        <tissue evidence="1">Leaf</tissue>
    </source>
</reference>
<comment type="caution">
    <text evidence="1">The sequence shown here is derived from an EMBL/GenBank/DDBJ whole genome shotgun (WGS) entry which is preliminary data.</text>
</comment>
<evidence type="ECO:0000313" key="2">
    <source>
        <dbReference type="Proteomes" id="UP001168877"/>
    </source>
</evidence>